<feature type="region of interest" description="Disordered" evidence="1">
    <location>
        <begin position="121"/>
        <end position="150"/>
    </location>
</feature>
<evidence type="ECO:0000313" key="3">
    <source>
        <dbReference type="EMBL" id="KAJ7028475.1"/>
    </source>
</evidence>
<reference evidence="2" key="1">
    <citation type="submission" date="2023-03" db="EMBL/GenBank/DDBJ databases">
        <title>Massive genome expansion in bonnet fungi (Mycena s.s.) driven by repeated elements and novel gene families across ecological guilds.</title>
        <authorList>
            <consortium name="Lawrence Berkeley National Laboratory"/>
            <person name="Harder C.B."/>
            <person name="Miyauchi S."/>
            <person name="Viragh M."/>
            <person name="Kuo A."/>
            <person name="Thoen E."/>
            <person name="Andreopoulos B."/>
            <person name="Lu D."/>
            <person name="Skrede I."/>
            <person name="Drula E."/>
            <person name="Henrissat B."/>
            <person name="Morin E."/>
            <person name="Kohler A."/>
            <person name="Barry K."/>
            <person name="LaButti K."/>
            <person name="Morin E."/>
            <person name="Salamov A."/>
            <person name="Lipzen A."/>
            <person name="Mereny Z."/>
            <person name="Hegedus B."/>
            <person name="Baldrian P."/>
            <person name="Stursova M."/>
            <person name="Weitz H."/>
            <person name="Taylor A."/>
            <person name="Grigoriev I.V."/>
            <person name="Nagy L.G."/>
            <person name="Martin F."/>
            <person name="Kauserud H."/>
        </authorList>
    </citation>
    <scope>NUCLEOTIDE SEQUENCE</scope>
    <source>
        <strain evidence="2">CBHHK200</strain>
    </source>
</reference>
<gene>
    <name evidence="2" type="ORF">C8F04DRAFT_334885</name>
    <name evidence="3" type="ORF">C8F04DRAFT_65738</name>
</gene>
<protein>
    <submittedName>
        <fullName evidence="2">Uncharacterized protein</fullName>
    </submittedName>
</protein>
<dbReference type="EMBL" id="JARJCM010000293">
    <property type="protein sequence ID" value="KAJ7019440.1"/>
    <property type="molecule type" value="Genomic_DNA"/>
</dbReference>
<dbReference type="EMBL" id="JARJCM010000112">
    <property type="protein sequence ID" value="KAJ7028475.1"/>
    <property type="molecule type" value="Genomic_DNA"/>
</dbReference>
<proteinExistence type="predicted"/>
<sequence length="218" mass="25147">MPCRNPTGLDWGSSSEQARSEERLPIIRLPYLPFRTHPRDLIIGELWVKLIFSFLVDVELKNASTTPRNIGCLAGQGLARALNGRLYYLYAASSASPTHDEFVFNRSKSDFGDSQILNHTRERNIQGTVHPPDIRNPNEESSEGSSERTRTRLLQFTSLPRLDFCSVHSQWNNTHPLHLDRKISQSHVDLNWQKTYLLLPRHIFCITRRKHIIRLVPV</sequence>
<evidence type="ECO:0000256" key="1">
    <source>
        <dbReference type="SAM" id="MobiDB-lite"/>
    </source>
</evidence>
<organism evidence="2 4">
    <name type="scientific">Mycena alexandri</name>
    <dbReference type="NCBI Taxonomy" id="1745969"/>
    <lineage>
        <taxon>Eukaryota</taxon>
        <taxon>Fungi</taxon>
        <taxon>Dikarya</taxon>
        <taxon>Basidiomycota</taxon>
        <taxon>Agaricomycotina</taxon>
        <taxon>Agaricomycetes</taxon>
        <taxon>Agaricomycetidae</taxon>
        <taxon>Agaricales</taxon>
        <taxon>Marasmiineae</taxon>
        <taxon>Mycenaceae</taxon>
        <taxon>Mycena</taxon>
    </lineage>
</organism>
<evidence type="ECO:0000313" key="4">
    <source>
        <dbReference type="Proteomes" id="UP001218188"/>
    </source>
</evidence>
<dbReference type="Proteomes" id="UP001218188">
    <property type="component" value="Unassembled WGS sequence"/>
</dbReference>
<accession>A0AAD6S201</accession>
<comment type="caution">
    <text evidence="2">The sequence shown here is derived from an EMBL/GenBank/DDBJ whole genome shotgun (WGS) entry which is preliminary data.</text>
</comment>
<evidence type="ECO:0000313" key="2">
    <source>
        <dbReference type="EMBL" id="KAJ7019440.1"/>
    </source>
</evidence>
<keyword evidence="4" id="KW-1185">Reference proteome</keyword>
<name>A0AAD6S201_9AGAR</name>
<dbReference type="AlphaFoldDB" id="A0AAD6S201"/>